<gene>
    <name evidence="4" type="ORF">ERS852423_00337</name>
    <name evidence="3" type="ORF">ERS852573_02947</name>
</gene>
<dbReference type="EMBL" id="CYYY01000001">
    <property type="protein sequence ID" value="CUN40252.1"/>
    <property type="molecule type" value="Genomic_DNA"/>
</dbReference>
<feature type="compositionally biased region" description="Basic and acidic residues" evidence="1">
    <location>
        <begin position="73"/>
        <end position="84"/>
    </location>
</feature>
<keyword evidence="2" id="KW-0812">Transmembrane</keyword>
<protein>
    <submittedName>
        <fullName evidence="4">Uncharacterized protein</fullName>
    </submittedName>
</protein>
<evidence type="ECO:0000313" key="5">
    <source>
        <dbReference type="Proteomes" id="UP000095439"/>
    </source>
</evidence>
<sequence length="98" mass="10735">MKNAKRILALVAAILLFGMYLSTLIFALIGSPHSIDLLWASIACTIVLPVLLYGYMLVFKLTRHNTPSDDSADSFHSHSSDDVSKLSQSHDQASDDTI</sequence>
<name>A0A173WL93_9FIRM</name>
<evidence type="ECO:0000313" key="4">
    <source>
        <dbReference type="EMBL" id="CUN40252.1"/>
    </source>
</evidence>
<evidence type="ECO:0000313" key="3">
    <source>
        <dbReference type="EMBL" id="CUN25932.1"/>
    </source>
</evidence>
<proteinExistence type="predicted"/>
<dbReference type="EMBL" id="CYXO01000027">
    <property type="protein sequence ID" value="CUN25932.1"/>
    <property type="molecule type" value="Genomic_DNA"/>
</dbReference>
<dbReference type="Proteomes" id="UP000095597">
    <property type="component" value="Unassembled WGS sequence"/>
</dbReference>
<keyword evidence="2" id="KW-1133">Transmembrane helix</keyword>
<evidence type="ECO:0000256" key="1">
    <source>
        <dbReference type="SAM" id="MobiDB-lite"/>
    </source>
</evidence>
<organism evidence="4 5">
    <name type="scientific">Dorea longicatena</name>
    <dbReference type="NCBI Taxonomy" id="88431"/>
    <lineage>
        <taxon>Bacteria</taxon>
        <taxon>Bacillati</taxon>
        <taxon>Bacillota</taxon>
        <taxon>Clostridia</taxon>
        <taxon>Lachnospirales</taxon>
        <taxon>Lachnospiraceae</taxon>
        <taxon>Dorea</taxon>
    </lineage>
</organism>
<feature type="transmembrane region" description="Helical" evidence="2">
    <location>
        <begin position="37"/>
        <end position="58"/>
    </location>
</feature>
<accession>A0A173WL93</accession>
<evidence type="ECO:0000256" key="2">
    <source>
        <dbReference type="SAM" id="Phobius"/>
    </source>
</evidence>
<feature type="region of interest" description="Disordered" evidence="1">
    <location>
        <begin position="67"/>
        <end position="98"/>
    </location>
</feature>
<dbReference type="AlphaFoldDB" id="A0A173WL93"/>
<feature type="compositionally biased region" description="Polar residues" evidence="1">
    <location>
        <begin position="85"/>
        <end position="98"/>
    </location>
</feature>
<evidence type="ECO:0000313" key="6">
    <source>
        <dbReference type="Proteomes" id="UP000095597"/>
    </source>
</evidence>
<dbReference type="Proteomes" id="UP000095439">
    <property type="component" value="Unassembled WGS sequence"/>
</dbReference>
<dbReference type="RefSeq" id="WP_070097846.1">
    <property type="nucleotide sequence ID" value="NZ_CABIWY010000001.1"/>
</dbReference>
<reference evidence="5 6" key="1">
    <citation type="submission" date="2015-09" db="EMBL/GenBank/DDBJ databases">
        <authorList>
            <consortium name="Pathogen Informatics"/>
        </authorList>
    </citation>
    <scope>NUCLEOTIDE SEQUENCE [LARGE SCALE GENOMIC DNA]</scope>
    <source>
        <strain evidence="4 5">2789STDY5608866</strain>
        <strain evidence="3 6">2789STDY5834961</strain>
    </source>
</reference>
<keyword evidence="2" id="KW-0472">Membrane</keyword>